<name>W9QU55_9ROSA</name>
<dbReference type="EMBL" id="KE344164">
    <property type="protein sequence ID" value="EXB54252.1"/>
    <property type="molecule type" value="Genomic_DNA"/>
</dbReference>
<evidence type="ECO:0000256" key="1">
    <source>
        <dbReference type="SAM" id="MobiDB-lite"/>
    </source>
</evidence>
<feature type="compositionally biased region" description="Basic and acidic residues" evidence="1">
    <location>
        <begin position="1"/>
        <end position="11"/>
    </location>
</feature>
<keyword evidence="3" id="KW-1185">Reference proteome</keyword>
<sequence>MKRDSSCDEARVAPTCDGGDGEDALSHDGVRLAMGWLAKPLCTLCTELQKCPMHPSCTPN</sequence>
<accession>W9QU55</accession>
<dbReference type="Proteomes" id="UP000030645">
    <property type="component" value="Unassembled WGS sequence"/>
</dbReference>
<organism evidence="2 3">
    <name type="scientific">Morus notabilis</name>
    <dbReference type="NCBI Taxonomy" id="981085"/>
    <lineage>
        <taxon>Eukaryota</taxon>
        <taxon>Viridiplantae</taxon>
        <taxon>Streptophyta</taxon>
        <taxon>Embryophyta</taxon>
        <taxon>Tracheophyta</taxon>
        <taxon>Spermatophyta</taxon>
        <taxon>Magnoliopsida</taxon>
        <taxon>eudicotyledons</taxon>
        <taxon>Gunneridae</taxon>
        <taxon>Pentapetalae</taxon>
        <taxon>rosids</taxon>
        <taxon>fabids</taxon>
        <taxon>Rosales</taxon>
        <taxon>Moraceae</taxon>
        <taxon>Moreae</taxon>
        <taxon>Morus</taxon>
    </lineage>
</organism>
<evidence type="ECO:0000313" key="2">
    <source>
        <dbReference type="EMBL" id="EXB54252.1"/>
    </source>
</evidence>
<reference evidence="3" key="1">
    <citation type="submission" date="2013-01" db="EMBL/GenBank/DDBJ databases">
        <title>Draft Genome Sequence of a Mulberry Tree, Morus notabilis C.K. Schneid.</title>
        <authorList>
            <person name="He N."/>
            <person name="Zhao S."/>
        </authorList>
    </citation>
    <scope>NUCLEOTIDE SEQUENCE</scope>
</reference>
<proteinExistence type="predicted"/>
<gene>
    <name evidence="2" type="ORF">L484_013978</name>
</gene>
<feature type="region of interest" description="Disordered" evidence="1">
    <location>
        <begin position="1"/>
        <end position="23"/>
    </location>
</feature>
<protein>
    <submittedName>
        <fullName evidence="2">Uncharacterized protein</fullName>
    </submittedName>
</protein>
<evidence type="ECO:0000313" key="3">
    <source>
        <dbReference type="Proteomes" id="UP000030645"/>
    </source>
</evidence>
<dbReference type="AlphaFoldDB" id="W9QU55"/>